<evidence type="ECO:0000256" key="1">
    <source>
        <dbReference type="ARBA" id="ARBA00023002"/>
    </source>
</evidence>
<dbReference type="PRINTS" id="PR00069">
    <property type="entry name" value="ALDKETRDTASE"/>
</dbReference>
<dbReference type="EMBL" id="JAGZJA010000003">
    <property type="protein sequence ID" value="MBS5146700.1"/>
    <property type="molecule type" value="Genomic_DNA"/>
</dbReference>
<dbReference type="GO" id="GO:0016491">
    <property type="term" value="F:oxidoreductase activity"/>
    <property type="evidence" value="ECO:0007669"/>
    <property type="project" value="UniProtKB-KW"/>
</dbReference>
<gene>
    <name evidence="3" type="ORF">KHY67_03235</name>
</gene>
<dbReference type="PROSITE" id="PS00062">
    <property type="entry name" value="ALDOKETO_REDUCTASE_2"/>
    <property type="match status" value="1"/>
</dbReference>
<dbReference type="InterPro" id="IPR050523">
    <property type="entry name" value="AKR_Detox_Biosynth"/>
</dbReference>
<dbReference type="GO" id="GO:0005829">
    <property type="term" value="C:cytosol"/>
    <property type="evidence" value="ECO:0007669"/>
    <property type="project" value="TreeGrafter"/>
</dbReference>
<comment type="caution">
    <text evidence="3">The sequence shown here is derived from an EMBL/GenBank/DDBJ whole genome shotgun (WGS) entry which is preliminary data.</text>
</comment>
<name>A0A943BPP0_9ACTN</name>
<proteinExistence type="predicted"/>
<sequence length="313" mass="35057">MRYKHFGNADVDVSELAVGTWAIGGDNYGPVDREASIEAIRRMIDNGVNLVDTAPCYGNGYSEKVVGEALTGGYRDKVLVSSKVGLVTSVNGYDRDSSFKNIMREVESSLYNLKTDHIDFYFVHWPDMNTPFAETMSALELLRKQGKIRFIGVSNFTIEMIEECRKYGKVDVQQPPFSMVDRQYVDLMKWGCERGIDSMTYGSMGAGILSGKYRATPDFPEGDTRLTFYDYFREPKFSKVQGLLKVMDTVAENHGVPVSQVALNWSCQKGYVGTSLVGVRSVAHADENCAAFEWELADDEIEQLDSELDRLGL</sequence>
<feature type="domain" description="NADP-dependent oxidoreductase" evidence="2">
    <location>
        <begin position="15"/>
        <end position="306"/>
    </location>
</feature>
<dbReference type="SUPFAM" id="SSF51430">
    <property type="entry name" value="NAD(P)-linked oxidoreductase"/>
    <property type="match status" value="1"/>
</dbReference>
<dbReference type="PANTHER" id="PTHR43364">
    <property type="entry name" value="NADH-SPECIFIC METHYLGLYOXAL REDUCTASE-RELATED"/>
    <property type="match status" value="1"/>
</dbReference>
<protein>
    <submittedName>
        <fullName evidence="3">Aldo/keto reductase</fullName>
    </submittedName>
</protein>
<organism evidence="3 4">
    <name type="scientific">Collinsella intestinalis</name>
    <dbReference type="NCBI Taxonomy" id="147207"/>
    <lineage>
        <taxon>Bacteria</taxon>
        <taxon>Bacillati</taxon>
        <taxon>Actinomycetota</taxon>
        <taxon>Coriobacteriia</taxon>
        <taxon>Coriobacteriales</taxon>
        <taxon>Coriobacteriaceae</taxon>
        <taxon>Collinsella</taxon>
    </lineage>
</organism>
<reference evidence="3" key="1">
    <citation type="submission" date="2021-02" db="EMBL/GenBank/DDBJ databases">
        <title>Infant gut strain persistence is associated with maternal origin, phylogeny, and functional potential including surface adhesion and iron acquisition.</title>
        <authorList>
            <person name="Lou Y.C."/>
        </authorList>
    </citation>
    <scope>NUCLEOTIDE SEQUENCE</scope>
    <source>
        <strain evidence="3">L3_128_245G1_dasL3_128_245G1_concoct_49</strain>
    </source>
</reference>
<dbReference type="CDD" id="cd19084">
    <property type="entry name" value="AKR_AKR11B1-like"/>
    <property type="match status" value="1"/>
</dbReference>
<dbReference type="InterPro" id="IPR036812">
    <property type="entry name" value="NAD(P)_OxRdtase_dom_sf"/>
</dbReference>
<keyword evidence="1" id="KW-0560">Oxidoreductase</keyword>
<dbReference type="Pfam" id="PF00248">
    <property type="entry name" value="Aldo_ket_red"/>
    <property type="match status" value="1"/>
</dbReference>
<dbReference type="PANTHER" id="PTHR43364:SF4">
    <property type="entry name" value="NAD(P)-LINKED OXIDOREDUCTASE SUPERFAMILY PROTEIN"/>
    <property type="match status" value="1"/>
</dbReference>
<accession>A0A943BPP0</accession>
<evidence type="ECO:0000259" key="2">
    <source>
        <dbReference type="Pfam" id="PF00248"/>
    </source>
</evidence>
<dbReference type="Gene3D" id="3.20.20.100">
    <property type="entry name" value="NADP-dependent oxidoreductase domain"/>
    <property type="match status" value="1"/>
</dbReference>
<dbReference type="Proteomes" id="UP000738879">
    <property type="component" value="Unassembled WGS sequence"/>
</dbReference>
<dbReference type="InterPro" id="IPR023210">
    <property type="entry name" value="NADP_OxRdtase_dom"/>
</dbReference>
<dbReference type="InterPro" id="IPR020471">
    <property type="entry name" value="AKR"/>
</dbReference>
<dbReference type="AlphaFoldDB" id="A0A943BPP0"/>
<evidence type="ECO:0000313" key="4">
    <source>
        <dbReference type="Proteomes" id="UP000738879"/>
    </source>
</evidence>
<dbReference type="InterPro" id="IPR018170">
    <property type="entry name" value="Aldo/ket_reductase_CS"/>
</dbReference>
<evidence type="ECO:0000313" key="3">
    <source>
        <dbReference type="EMBL" id="MBS5146700.1"/>
    </source>
</evidence>